<keyword evidence="6" id="KW-0547">Nucleotide-binding</keyword>
<dbReference type="EMBL" id="IACT01006876">
    <property type="protein sequence ID" value="LAC25998.1"/>
    <property type="molecule type" value="mRNA"/>
</dbReference>
<sequence length="603" mass="68636">MFRLITLSPDALQLLNLSAEECLESREFLELVSGNTTFNGSQPLAHCYCGHQFGNFSGQLGDGRALSLGEIVNFSGERWELQLKGSGKTPFSRNSDGRAVLRSTIREYLCSEAMHYLGIPTTRAASIVTSSTRVVRDIKYDGHPIQEKATVLLRLAPTFLRFGSFEIFKDTDKTTGRAGPSPKNSELLKTLLNYTVKHHYPELIEKYADETDRYVAFYREVVERTARLVAQWQCVGFCHGVLNTDNMSILGLTIDFGPFGFMDAFNPSYICNGSDTGARYSYENQPSMCGWNTAKLAEALIPIVPLERLKSELDRFRSLFQEAHLQIMLGKLGMSYSTKLPTDKSLVADLLEIMDRTGADFTNTFRLLSRLKLFADETSSKKNEEELLKLILAQTASPEVLAKAYKPLMPENQILQMQMLSHQNPMMLMMMGKSAEEVEAQVAMLNRYKKALKKSPDEKRTTDEKFWRLWLHRYRERLHGRVVEDNSLRTEATEVDDSARPSSESSESKSPEPLDSKSDPMPSQDELNKQNSARSASMNRCNPKFILRNYIAQRAIELAEAGDYSEMKRVFELLKHPYDEQPDMDEFRYDQLPPEWSHDLFVS</sequence>
<evidence type="ECO:0000256" key="10">
    <source>
        <dbReference type="SAM" id="MobiDB-lite"/>
    </source>
</evidence>
<dbReference type="InterPro" id="IPR003846">
    <property type="entry name" value="SelO"/>
</dbReference>
<dbReference type="PANTHER" id="PTHR12153">
    <property type="entry name" value="SELENOPROTEIN O"/>
    <property type="match status" value="1"/>
</dbReference>
<evidence type="ECO:0000256" key="3">
    <source>
        <dbReference type="ARBA" id="ARBA00022679"/>
    </source>
</evidence>
<evidence type="ECO:0000256" key="8">
    <source>
        <dbReference type="ARBA" id="ARBA00022842"/>
    </source>
</evidence>
<dbReference type="PANTHER" id="PTHR12153:SF18">
    <property type="entry name" value="SELENOPROTEIN O"/>
    <property type="match status" value="1"/>
</dbReference>
<evidence type="ECO:0000313" key="11">
    <source>
        <dbReference type="EMBL" id="LAC25998.1"/>
    </source>
</evidence>
<evidence type="ECO:0000256" key="4">
    <source>
        <dbReference type="ARBA" id="ARBA00022695"/>
    </source>
</evidence>
<organism evidence="11">
    <name type="scientific">Hirondellea gigas</name>
    <dbReference type="NCBI Taxonomy" id="1518452"/>
    <lineage>
        <taxon>Eukaryota</taxon>
        <taxon>Metazoa</taxon>
        <taxon>Ecdysozoa</taxon>
        <taxon>Arthropoda</taxon>
        <taxon>Crustacea</taxon>
        <taxon>Multicrustacea</taxon>
        <taxon>Malacostraca</taxon>
        <taxon>Eumalacostraca</taxon>
        <taxon>Peracarida</taxon>
        <taxon>Amphipoda</taxon>
        <taxon>Amphilochidea</taxon>
        <taxon>Lysianassida</taxon>
        <taxon>Lysianassidira</taxon>
        <taxon>Lysianassoidea</taxon>
        <taxon>Lysianassidae</taxon>
        <taxon>Hirondellea</taxon>
    </lineage>
</organism>
<name>A0A6A7G4L8_9CRUS</name>
<comment type="similarity">
    <text evidence="2">Belongs to the SELO family.</text>
</comment>
<accession>A0A6A7G4L8</accession>
<proteinExistence type="evidence at transcript level"/>
<evidence type="ECO:0000256" key="7">
    <source>
        <dbReference type="ARBA" id="ARBA00022840"/>
    </source>
</evidence>
<dbReference type="HAMAP" id="MF_00692">
    <property type="entry name" value="SelO"/>
    <property type="match status" value="1"/>
</dbReference>
<keyword evidence="8" id="KW-0460">Magnesium</keyword>
<dbReference type="GO" id="GO:0016779">
    <property type="term" value="F:nucleotidyltransferase activity"/>
    <property type="evidence" value="ECO:0007669"/>
    <property type="project" value="UniProtKB-KW"/>
</dbReference>
<dbReference type="Pfam" id="PF02696">
    <property type="entry name" value="SelO"/>
    <property type="match status" value="1"/>
</dbReference>
<dbReference type="GO" id="GO:0046872">
    <property type="term" value="F:metal ion binding"/>
    <property type="evidence" value="ECO:0007669"/>
    <property type="project" value="UniProtKB-KW"/>
</dbReference>
<evidence type="ECO:0000256" key="5">
    <source>
        <dbReference type="ARBA" id="ARBA00022723"/>
    </source>
</evidence>
<dbReference type="GO" id="GO:0005524">
    <property type="term" value="F:ATP binding"/>
    <property type="evidence" value="ECO:0007669"/>
    <property type="project" value="UniProtKB-KW"/>
</dbReference>
<keyword evidence="5" id="KW-0479">Metal-binding</keyword>
<evidence type="ECO:0000256" key="1">
    <source>
        <dbReference type="ARBA" id="ARBA00001946"/>
    </source>
</evidence>
<dbReference type="AlphaFoldDB" id="A0A6A7G4L8"/>
<dbReference type="NCBIfam" id="NF000658">
    <property type="entry name" value="PRK00029.1"/>
    <property type="match status" value="1"/>
</dbReference>
<evidence type="ECO:0000256" key="2">
    <source>
        <dbReference type="ARBA" id="ARBA00009747"/>
    </source>
</evidence>
<evidence type="ECO:0000256" key="9">
    <source>
        <dbReference type="ARBA" id="ARBA00031547"/>
    </source>
</evidence>
<keyword evidence="3" id="KW-0808">Transferase</keyword>
<evidence type="ECO:0000256" key="6">
    <source>
        <dbReference type="ARBA" id="ARBA00022741"/>
    </source>
</evidence>
<reference evidence="11" key="1">
    <citation type="submission" date="2017-11" db="EMBL/GenBank/DDBJ databases">
        <title>The sensing device of the deep-sea amphipod.</title>
        <authorList>
            <person name="Kobayashi H."/>
            <person name="Nagahama T."/>
            <person name="Arai W."/>
            <person name="Sasagawa Y."/>
            <person name="Umeda M."/>
            <person name="Hayashi T."/>
            <person name="Nikaido I."/>
            <person name="Watanabe H."/>
            <person name="Oguri K."/>
            <person name="Kitazato H."/>
            <person name="Fujioka K."/>
            <person name="Kido Y."/>
            <person name="Takami H."/>
        </authorList>
    </citation>
    <scope>NUCLEOTIDE SEQUENCE</scope>
    <source>
        <tissue evidence="11">Whole body</tissue>
    </source>
</reference>
<feature type="region of interest" description="Disordered" evidence="10">
    <location>
        <begin position="489"/>
        <end position="537"/>
    </location>
</feature>
<keyword evidence="7" id="KW-0067">ATP-binding</keyword>
<comment type="cofactor">
    <cofactor evidence="1">
        <name>Mg(2+)</name>
        <dbReference type="ChEBI" id="CHEBI:18420"/>
    </cofactor>
</comment>
<feature type="compositionally biased region" description="Basic and acidic residues" evidence="10">
    <location>
        <begin position="506"/>
        <end position="518"/>
    </location>
</feature>
<protein>
    <recommendedName>
        <fullName evidence="9">Selenoprotein O</fullName>
    </recommendedName>
</protein>
<keyword evidence="4" id="KW-0548">Nucleotidyltransferase</keyword>